<feature type="chain" id="PRO_5025707145" description="1,3-beta-glucanosyltransferase" evidence="9">
    <location>
        <begin position="24"/>
        <end position="677"/>
    </location>
</feature>
<gene>
    <name evidence="13" type="ORF">BDV96DRAFT_334536</name>
</gene>
<keyword evidence="11" id="KW-0812">Transmembrane</keyword>
<feature type="signal peptide" evidence="9">
    <location>
        <begin position="1"/>
        <end position="23"/>
    </location>
</feature>
<dbReference type="EMBL" id="ML977363">
    <property type="protein sequence ID" value="KAF2106383.1"/>
    <property type="molecule type" value="Genomic_DNA"/>
</dbReference>
<feature type="region of interest" description="Disordered" evidence="10">
    <location>
        <begin position="635"/>
        <end position="677"/>
    </location>
</feature>
<keyword evidence="7" id="KW-0325">Glycoprotein</keyword>
<sequence length="677" mass="72944">MLGRGIVFNAVAFICLLLRLAHADVDPVITKGSKFFYKTNGTEFIVRGVQFQVWDSGSGVNDQNIDMLADTSVCEGHVGLLLALNINVLRIIYVDATKDHSGCMEVFADAGIYVLPELVDPQQLDAMQLGSWDRVLFTSMTDVVNSLVGFNNLLGFSIGVTSLRFTANAAAPYWKAAVRDLKEALKEQQRRAVPIGLSTRLYPAGDNRTNVNELDFFTCDDNHVDFLGLHLNALDTKNCTPSASIADAAQLFSNATVPIFIDEYGCQFPTKGTDNRKFDQVETIYSQELSGILAGGVLAEFFRHNISDGSQVDYGLVTADRTTPKLSPGYDAFSSAMAAIKPKPTNSVAYNPTATARPSCPTQAAGSAWLASSVLPPKPFPELCECMFNTTRCVAKSRQFSDNPNWITSTGTADSIYKKVCNESESDCTGVRANSTSGVYHAFSTCNAIESYSYIANHYWERHSNGTGNFTGPEGGCDSLGLADLRDPQPAISDECSFLLDQVGTNGEKWLTATALPVSTTASSSAGGPTSLAPPSPSNSGLTRNAKIGVAVGVSAAAILILIAILFILRLLKQKKKARQALDRMAEQPKAELHGTNLTWSEIYRDATEMPKGQGMMAEAPVPYGARPAINIEPVELPVQSKPGELQSGGISDRHEADAGRPRSEDRTSRTSRDNAV</sequence>
<evidence type="ECO:0000256" key="5">
    <source>
        <dbReference type="ARBA" id="ARBA00023136"/>
    </source>
</evidence>
<reference evidence="13" key="1">
    <citation type="journal article" date="2020" name="Stud. Mycol.">
        <title>101 Dothideomycetes genomes: a test case for predicting lifestyles and emergence of pathogens.</title>
        <authorList>
            <person name="Haridas S."/>
            <person name="Albert R."/>
            <person name="Binder M."/>
            <person name="Bloem J."/>
            <person name="Labutti K."/>
            <person name="Salamov A."/>
            <person name="Andreopoulos B."/>
            <person name="Baker S."/>
            <person name="Barry K."/>
            <person name="Bills G."/>
            <person name="Bluhm B."/>
            <person name="Cannon C."/>
            <person name="Castanera R."/>
            <person name="Culley D."/>
            <person name="Daum C."/>
            <person name="Ezra D."/>
            <person name="Gonzalez J."/>
            <person name="Henrissat B."/>
            <person name="Kuo A."/>
            <person name="Liang C."/>
            <person name="Lipzen A."/>
            <person name="Lutzoni F."/>
            <person name="Magnuson J."/>
            <person name="Mondo S."/>
            <person name="Nolan M."/>
            <person name="Ohm R."/>
            <person name="Pangilinan J."/>
            <person name="Park H.-J."/>
            <person name="Ramirez L."/>
            <person name="Alfaro M."/>
            <person name="Sun H."/>
            <person name="Tritt A."/>
            <person name="Yoshinaga Y."/>
            <person name="Zwiers L.-H."/>
            <person name="Turgeon B."/>
            <person name="Goodwin S."/>
            <person name="Spatafora J."/>
            <person name="Crous P."/>
            <person name="Grigoriev I."/>
        </authorList>
    </citation>
    <scope>NUCLEOTIDE SEQUENCE</scope>
    <source>
        <strain evidence="13">CBS 627.86</strain>
    </source>
</reference>
<dbReference type="GO" id="GO:0071970">
    <property type="term" value="P:fungal-type cell wall (1-&gt;3)-beta-D-glucan biosynthetic process"/>
    <property type="evidence" value="ECO:0007669"/>
    <property type="project" value="TreeGrafter"/>
</dbReference>
<evidence type="ECO:0000256" key="3">
    <source>
        <dbReference type="ARBA" id="ARBA00022622"/>
    </source>
</evidence>
<name>A0A6A5YHE0_9PLEO</name>
<keyword evidence="11" id="KW-1133">Transmembrane helix</keyword>
<dbReference type="AlphaFoldDB" id="A0A6A5YHE0"/>
<keyword evidence="9 13" id="KW-0808">Transferase</keyword>
<dbReference type="GO" id="GO:0005886">
    <property type="term" value="C:plasma membrane"/>
    <property type="evidence" value="ECO:0007669"/>
    <property type="project" value="UniProtKB-SubCell"/>
</dbReference>
<feature type="transmembrane region" description="Helical" evidence="11">
    <location>
        <begin position="548"/>
        <end position="569"/>
    </location>
</feature>
<evidence type="ECO:0000256" key="7">
    <source>
        <dbReference type="ARBA" id="ARBA00023180"/>
    </source>
</evidence>
<evidence type="ECO:0000313" key="13">
    <source>
        <dbReference type="EMBL" id="KAF2106383.1"/>
    </source>
</evidence>
<accession>A0A6A5YHE0</accession>
<keyword evidence="4 9" id="KW-0732">Signal</keyword>
<dbReference type="Gene3D" id="3.20.20.80">
    <property type="entry name" value="Glycosidases"/>
    <property type="match status" value="1"/>
</dbReference>
<evidence type="ECO:0000256" key="10">
    <source>
        <dbReference type="SAM" id="MobiDB-lite"/>
    </source>
</evidence>
<dbReference type="PANTHER" id="PTHR31468">
    <property type="entry name" value="1,3-BETA-GLUCANOSYLTRANSFERASE GAS1"/>
    <property type="match status" value="1"/>
</dbReference>
<evidence type="ECO:0000259" key="12">
    <source>
        <dbReference type="SMART" id="SM00768"/>
    </source>
</evidence>
<evidence type="ECO:0000256" key="2">
    <source>
        <dbReference type="ARBA" id="ARBA00007528"/>
    </source>
</evidence>
<keyword evidence="8 9" id="KW-0449">Lipoprotein</keyword>
<dbReference type="InterPro" id="IPR017853">
    <property type="entry name" value="GH"/>
</dbReference>
<evidence type="ECO:0000313" key="14">
    <source>
        <dbReference type="Proteomes" id="UP000799770"/>
    </source>
</evidence>
<dbReference type="InterPro" id="IPR012946">
    <property type="entry name" value="X8"/>
</dbReference>
<comment type="subcellular location">
    <subcellularLocation>
        <location evidence="1 9">Cell membrane</location>
        <topology evidence="1 9">Lipid-anchor</topology>
        <topology evidence="1 9">GPI-anchor</topology>
    </subcellularLocation>
</comment>
<comment type="similarity">
    <text evidence="2 9">Belongs to the glycosyl hydrolase 72 family.</text>
</comment>
<organism evidence="13 14">
    <name type="scientific">Lophiotrema nucula</name>
    <dbReference type="NCBI Taxonomy" id="690887"/>
    <lineage>
        <taxon>Eukaryota</taxon>
        <taxon>Fungi</taxon>
        <taxon>Dikarya</taxon>
        <taxon>Ascomycota</taxon>
        <taxon>Pezizomycotina</taxon>
        <taxon>Dothideomycetes</taxon>
        <taxon>Pleosporomycetidae</taxon>
        <taxon>Pleosporales</taxon>
        <taxon>Lophiotremataceae</taxon>
        <taxon>Lophiotrema</taxon>
    </lineage>
</organism>
<dbReference type="EC" id="2.4.1.-" evidence="9"/>
<dbReference type="SUPFAM" id="SSF51445">
    <property type="entry name" value="(Trans)glycosidases"/>
    <property type="match status" value="1"/>
</dbReference>
<comment type="function">
    <text evidence="9">Splits internally a 1,3-beta-glucan molecule and transfers the newly generated reducing end (the donor) to the non-reducing end of another 1,3-beta-glucan molecule (the acceptor) forming a 1,3-beta linkage, resulting in the elongation of 1,3-beta-glucan chains in the cell wall.</text>
</comment>
<dbReference type="Pfam" id="PF03198">
    <property type="entry name" value="Glyco_hydro_72"/>
    <property type="match status" value="1"/>
</dbReference>
<dbReference type="GO" id="GO:0042124">
    <property type="term" value="F:1,3-beta-glucanosyltransferase activity"/>
    <property type="evidence" value="ECO:0007669"/>
    <property type="project" value="TreeGrafter"/>
</dbReference>
<keyword evidence="5 9" id="KW-0472">Membrane</keyword>
<evidence type="ECO:0000256" key="4">
    <source>
        <dbReference type="ARBA" id="ARBA00022729"/>
    </source>
</evidence>
<dbReference type="SMART" id="SM00768">
    <property type="entry name" value="X8"/>
    <property type="match status" value="1"/>
</dbReference>
<feature type="compositionally biased region" description="Basic and acidic residues" evidence="10">
    <location>
        <begin position="652"/>
        <end position="677"/>
    </location>
</feature>
<feature type="domain" description="X8" evidence="12">
    <location>
        <begin position="405"/>
        <end position="498"/>
    </location>
</feature>
<keyword evidence="6" id="KW-1015">Disulfide bond</keyword>
<evidence type="ECO:0000256" key="11">
    <source>
        <dbReference type="SAM" id="Phobius"/>
    </source>
</evidence>
<dbReference type="OrthoDB" id="3796639at2759"/>
<keyword evidence="3 9" id="KW-0336">GPI-anchor</keyword>
<evidence type="ECO:0000256" key="6">
    <source>
        <dbReference type="ARBA" id="ARBA00023157"/>
    </source>
</evidence>
<dbReference type="GO" id="GO:0031505">
    <property type="term" value="P:fungal-type cell wall organization"/>
    <property type="evidence" value="ECO:0007669"/>
    <property type="project" value="TreeGrafter"/>
</dbReference>
<dbReference type="PANTHER" id="PTHR31468:SF2">
    <property type="entry name" value="1,3-BETA-GLUCANOSYLTRANSFERASE GAS1"/>
    <property type="match status" value="1"/>
</dbReference>
<proteinExistence type="inferred from homology"/>
<dbReference type="InterPro" id="IPR004886">
    <property type="entry name" value="Glucanosyltransferase"/>
</dbReference>
<dbReference type="Gene3D" id="1.20.58.1040">
    <property type="match status" value="1"/>
</dbReference>
<dbReference type="Proteomes" id="UP000799770">
    <property type="component" value="Unassembled WGS sequence"/>
</dbReference>
<evidence type="ECO:0000256" key="8">
    <source>
        <dbReference type="ARBA" id="ARBA00023288"/>
    </source>
</evidence>
<keyword evidence="14" id="KW-1185">Reference proteome</keyword>
<dbReference type="Pfam" id="PF07983">
    <property type="entry name" value="X8"/>
    <property type="match status" value="1"/>
</dbReference>
<protein>
    <recommendedName>
        <fullName evidence="9">1,3-beta-glucanosyltransferase</fullName>
        <ecNumber evidence="9">2.4.1.-</ecNumber>
    </recommendedName>
</protein>
<evidence type="ECO:0000256" key="9">
    <source>
        <dbReference type="RuleBase" id="RU361209"/>
    </source>
</evidence>
<dbReference type="GO" id="GO:0098552">
    <property type="term" value="C:side of membrane"/>
    <property type="evidence" value="ECO:0007669"/>
    <property type="project" value="UniProtKB-KW"/>
</dbReference>
<evidence type="ECO:0000256" key="1">
    <source>
        <dbReference type="ARBA" id="ARBA00004609"/>
    </source>
</evidence>